<evidence type="ECO:0000313" key="2">
    <source>
        <dbReference type="EMBL" id="QBG38608.1"/>
    </source>
</evidence>
<dbReference type="EMBL" id="MH158405">
    <property type="protein sequence ID" value="QBG38608.1"/>
    <property type="molecule type" value="Genomic_DNA"/>
</dbReference>
<dbReference type="CTD" id="4509"/>
<dbReference type="RefSeq" id="YP_009735104.1">
    <property type="nucleotide sequence ID" value="NC_046421.1"/>
</dbReference>
<keyword evidence="2" id="KW-0496">Mitochondrion</keyword>
<gene>
    <name evidence="2" type="primary">atp8</name>
</gene>
<dbReference type="AlphaFoldDB" id="A0A6G5NIX1"/>
<keyword evidence="1" id="KW-0812">Transmembrane</keyword>
<name>A0A6G5NIX1_9HYME</name>
<sequence>MPHMSPTMWILIMTMTLASTFMITMMLYFLTLPNLNANNHIFYTKWMWKWI</sequence>
<dbReference type="GeneID" id="44800386"/>
<proteinExistence type="predicted"/>
<geneLocation type="mitochondrion" evidence="2"/>
<organism evidence="2">
    <name type="scientific">Acropyga fuhrmanni</name>
    <dbReference type="NCBI Taxonomy" id="602205"/>
    <lineage>
        <taxon>Eukaryota</taxon>
        <taxon>Metazoa</taxon>
        <taxon>Ecdysozoa</taxon>
        <taxon>Arthropoda</taxon>
        <taxon>Hexapoda</taxon>
        <taxon>Insecta</taxon>
        <taxon>Pterygota</taxon>
        <taxon>Neoptera</taxon>
        <taxon>Endopterygota</taxon>
        <taxon>Hymenoptera</taxon>
        <taxon>Apocrita</taxon>
        <taxon>Aculeata</taxon>
        <taxon>Formicoidea</taxon>
        <taxon>Formicidae</taxon>
        <taxon>Formicinae</taxon>
        <taxon>Acropyga</taxon>
    </lineage>
</organism>
<keyword evidence="1" id="KW-0472">Membrane</keyword>
<evidence type="ECO:0000256" key="1">
    <source>
        <dbReference type="SAM" id="Phobius"/>
    </source>
</evidence>
<keyword evidence="1" id="KW-1133">Transmembrane helix</keyword>
<accession>A0A6G5NIX1</accession>
<protein>
    <submittedName>
        <fullName evidence="2">ATP synthase F0 subunit 8</fullName>
    </submittedName>
</protein>
<reference evidence="2" key="1">
    <citation type="submission" date="2018-04" db="EMBL/GenBank/DDBJ databases">
        <title>Evolution of mitochondrial genomes in the ant genus Acropyga (Hymenoptera: Formicidae: Formicinae).</title>
        <authorList>
            <person name="Duan X.-Y."/>
            <person name="Qian Z.-Q."/>
        </authorList>
    </citation>
    <scope>NUCLEOTIDE SEQUENCE</scope>
</reference>
<feature type="transmembrane region" description="Helical" evidence="1">
    <location>
        <begin position="7"/>
        <end position="30"/>
    </location>
</feature>